<feature type="transmembrane region" description="Helical" evidence="2">
    <location>
        <begin position="72"/>
        <end position="98"/>
    </location>
</feature>
<reference evidence="3 5" key="1">
    <citation type="submission" date="2018-03" db="EMBL/GenBank/DDBJ databases">
        <title>Genomic Encyclopedia of Archaeal and Bacterial Type Strains, Phase II (KMG-II): from individual species to whole genera.</title>
        <authorList>
            <person name="Goeker M."/>
        </authorList>
    </citation>
    <scope>NUCLEOTIDE SEQUENCE [LARGE SCALE GENOMIC DNA]</scope>
    <source>
        <strain evidence="3 5">DSM 21548</strain>
    </source>
</reference>
<dbReference type="RefSeq" id="WP_106562043.1">
    <property type="nucleotide sequence ID" value="NZ_PYAU01000001.1"/>
</dbReference>
<feature type="compositionally biased region" description="Polar residues" evidence="1">
    <location>
        <begin position="1"/>
        <end position="12"/>
    </location>
</feature>
<gene>
    <name evidence="3" type="ORF">CLV49_0407</name>
    <name evidence="4" type="ORF">ELQ93_16015</name>
</gene>
<dbReference type="AlphaFoldDB" id="A0A2P8GS59"/>
<dbReference type="Proteomes" id="UP000268291">
    <property type="component" value="Unassembled WGS sequence"/>
</dbReference>
<keyword evidence="2" id="KW-0472">Membrane</keyword>
<organism evidence="3 5">
    <name type="scientific">Labedella gwakjiensis</name>
    <dbReference type="NCBI Taxonomy" id="390269"/>
    <lineage>
        <taxon>Bacteria</taxon>
        <taxon>Bacillati</taxon>
        <taxon>Actinomycetota</taxon>
        <taxon>Actinomycetes</taxon>
        <taxon>Micrococcales</taxon>
        <taxon>Microbacteriaceae</taxon>
        <taxon>Labedella</taxon>
    </lineage>
</organism>
<evidence type="ECO:0000313" key="4">
    <source>
        <dbReference type="EMBL" id="RUQ84317.1"/>
    </source>
</evidence>
<comment type="caution">
    <text evidence="3">The sequence shown here is derived from an EMBL/GenBank/DDBJ whole genome shotgun (WGS) entry which is preliminary data.</text>
</comment>
<sequence length="127" mass="12558">MSEQYPPASSQPGGAPQYSGGPQYGGTPNGPVPGRTLGIVGLILAFLLSPVGLVLSIVAMVQSRKAGAKNGFALAGIIIGIIGTIIIIVSIIAIAALAGAAGEAFNEVCGQLGSGVHEQDGITFTCP</sequence>
<accession>A0A2P8GS59</accession>
<evidence type="ECO:0000313" key="5">
    <source>
        <dbReference type="Proteomes" id="UP000241203"/>
    </source>
</evidence>
<keyword evidence="6" id="KW-1185">Reference proteome</keyword>
<dbReference type="EMBL" id="RZGY01000003">
    <property type="protein sequence ID" value="RUQ84317.1"/>
    <property type="molecule type" value="Genomic_DNA"/>
</dbReference>
<dbReference type="EMBL" id="PYAU01000001">
    <property type="protein sequence ID" value="PSL36809.1"/>
    <property type="molecule type" value="Genomic_DNA"/>
</dbReference>
<protein>
    <submittedName>
        <fullName evidence="4">DUF4190 domain-containing protein</fullName>
    </submittedName>
</protein>
<feature type="region of interest" description="Disordered" evidence="1">
    <location>
        <begin position="1"/>
        <end position="30"/>
    </location>
</feature>
<evidence type="ECO:0000256" key="2">
    <source>
        <dbReference type="SAM" id="Phobius"/>
    </source>
</evidence>
<feature type="transmembrane region" description="Helical" evidence="2">
    <location>
        <begin position="37"/>
        <end position="60"/>
    </location>
</feature>
<evidence type="ECO:0000256" key="1">
    <source>
        <dbReference type="SAM" id="MobiDB-lite"/>
    </source>
</evidence>
<evidence type="ECO:0000313" key="3">
    <source>
        <dbReference type="EMBL" id="PSL36809.1"/>
    </source>
</evidence>
<reference evidence="4 6" key="2">
    <citation type="submission" date="2018-12" db="EMBL/GenBank/DDBJ databases">
        <authorList>
            <person name="hu s."/>
            <person name="Xu Y."/>
            <person name="Xu B."/>
            <person name="Li F."/>
        </authorList>
    </citation>
    <scope>NUCLEOTIDE SEQUENCE [LARGE SCALE GENOMIC DNA]</scope>
    <source>
        <strain evidence="4 6">KSW2-17</strain>
    </source>
</reference>
<keyword evidence="2" id="KW-1133">Transmembrane helix</keyword>
<proteinExistence type="predicted"/>
<evidence type="ECO:0000313" key="6">
    <source>
        <dbReference type="Proteomes" id="UP000268291"/>
    </source>
</evidence>
<dbReference type="Proteomes" id="UP000241203">
    <property type="component" value="Unassembled WGS sequence"/>
</dbReference>
<keyword evidence="2" id="KW-0812">Transmembrane</keyword>
<name>A0A2P8GS59_9MICO</name>
<dbReference type="OrthoDB" id="4775598at2"/>